<sequence length="555" mass="61239">MTLNPSQSAALAQLRDLTNGGDDDVAVSMLESVDWDVQRAAELIFGSVQPPPRPQPPPAPPPISELEIDDSEQYQPVASPNWSFTLSSLWTFPFQLLGTLLRFVFGVLRIPLPRPFAFNFALFRPRAWRPPPRADGGADRWVRELEEETGAICRSSAQHASGVDVGTSAAGPSTLTHRVPTDRKVLPDFTVGTYEEALRTCQRDARIACIVVVSEEHDDVPEFKRTTLTDPTFVRLLHEHNILVWGGDVRDREAYSASLKLQATTYPFVAFVALQPKRTLRSANSNSGSGSPTLTVLSRHQGSPSGPTSPATLVAHLESQLLPRVNPFLAQLRAAQQVAAADRALREEQDRAFRETAARDTARIEALMQADARAKREAEEARLAKEMEEARAASERDERERLAKERDDWRRWTRDAIARVPEDTDGVRLAIRLPDGGRVVRRFSDGCSLTLLYAFVDAHLVSAGNVQDGETSPKGHSVSELTRAMEEQIASIGGADAWWGFQLLLAYPRREIPWVSGSTVGQVEWLKGGAQLAVHLFSPTVADGDEDDDGYVSEE</sequence>
<dbReference type="EMBL" id="JAWWNJ010000035">
    <property type="protein sequence ID" value="KAK7023784.1"/>
    <property type="molecule type" value="Genomic_DNA"/>
</dbReference>
<keyword evidence="1 2" id="KW-0175">Coiled coil</keyword>
<keyword evidence="6" id="KW-1185">Reference proteome</keyword>
<dbReference type="Pfam" id="PF14555">
    <property type="entry name" value="UBA_4"/>
    <property type="match status" value="1"/>
</dbReference>
<evidence type="ECO:0000256" key="1">
    <source>
        <dbReference type="ARBA" id="ARBA00023054"/>
    </source>
</evidence>
<dbReference type="Pfam" id="PF00789">
    <property type="entry name" value="UBX"/>
    <property type="match status" value="1"/>
</dbReference>
<evidence type="ECO:0000256" key="3">
    <source>
        <dbReference type="SAM" id="MobiDB-lite"/>
    </source>
</evidence>
<evidence type="ECO:0000256" key="2">
    <source>
        <dbReference type="SAM" id="Coils"/>
    </source>
</evidence>
<dbReference type="PANTHER" id="PTHR23322:SF1">
    <property type="entry name" value="FAS-ASSOCIATED FACTOR 2"/>
    <property type="match status" value="1"/>
</dbReference>
<dbReference type="PANTHER" id="PTHR23322">
    <property type="entry name" value="FAS-ASSOCIATED PROTEIN"/>
    <property type="match status" value="1"/>
</dbReference>
<protein>
    <submittedName>
        <fullName evidence="5">UBX domain-containing protein</fullName>
    </submittedName>
</protein>
<feature type="compositionally biased region" description="Pro residues" evidence="3">
    <location>
        <begin position="49"/>
        <end position="63"/>
    </location>
</feature>
<evidence type="ECO:0000313" key="6">
    <source>
        <dbReference type="Proteomes" id="UP001362999"/>
    </source>
</evidence>
<dbReference type="InterPro" id="IPR029071">
    <property type="entry name" value="Ubiquitin-like_domsf"/>
</dbReference>
<dbReference type="InterPro" id="IPR050730">
    <property type="entry name" value="UBX_domain-protein"/>
</dbReference>
<dbReference type="PROSITE" id="PS50033">
    <property type="entry name" value="UBX"/>
    <property type="match status" value="1"/>
</dbReference>
<feature type="compositionally biased region" description="Polar residues" evidence="3">
    <location>
        <begin position="281"/>
        <end position="310"/>
    </location>
</feature>
<dbReference type="InterPro" id="IPR006577">
    <property type="entry name" value="UAS"/>
</dbReference>
<comment type="caution">
    <text evidence="5">The sequence shown here is derived from an EMBL/GenBank/DDBJ whole genome shotgun (WGS) entry which is preliminary data.</text>
</comment>
<dbReference type="Gene3D" id="3.10.20.90">
    <property type="entry name" value="Phosphatidylinositol 3-kinase Catalytic Subunit, Chain A, domain 1"/>
    <property type="match status" value="1"/>
</dbReference>
<dbReference type="AlphaFoldDB" id="A0AAW0BC49"/>
<dbReference type="Gene3D" id="1.10.8.10">
    <property type="entry name" value="DNA helicase RuvA subunit, C-terminal domain"/>
    <property type="match status" value="1"/>
</dbReference>
<feature type="region of interest" description="Disordered" evidence="3">
    <location>
        <begin position="280"/>
        <end position="310"/>
    </location>
</feature>
<dbReference type="Gene3D" id="3.40.30.10">
    <property type="entry name" value="Glutaredoxin"/>
    <property type="match status" value="1"/>
</dbReference>
<accession>A0AAW0BC49</accession>
<dbReference type="Proteomes" id="UP001362999">
    <property type="component" value="Unassembled WGS sequence"/>
</dbReference>
<proteinExistence type="predicted"/>
<dbReference type="CDD" id="cd14273">
    <property type="entry name" value="UBA_TAP-C_like"/>
    <property type="match status" value="1"/>
</dbReference>
<feature type="coiled-coil region" evidence="2">
    <location>
        <begin position="364"/>
        <end position="407"/>
    </location>
</feature>
<gene>
    <name evidence="5" type="ORF">R3P38DRAFT_2626987</name>
</gene>
<dbReference type="GO" id="GO:0036503">
    <property type="term" value="P:ERAD pathway"/>
    <property type="evidence" value="ECO:0007669"/>
    <property type="project" value="TreeGrafter"/>
</dbReference>
<reference evidence="5 6" key="1">
    <citation type="journal article" date="2024" name="J Genomics">
        <title>Draft genome sequencing and assembly of Favolaschia claudopus CIRM-BRFM 2984 isolated from oak limbs.</title>
        <authorList>
            <person name="Navarro D."/>
            <person name="Drula E."/>
            <person name="Chaduli D."/>
            <person name="Cazenave R."/>
            <person name="Ahrendt S."/>
            <person name="Wang J."/>
            <person name="Lipzen A."/>
            <person name="Daum C."/>
            <person name="Barry K."/>
            <person name="Grigoriev I.V."/>
            <person name="Favel A."/>
            <person name="Rosso M.N."/>
            <person name="Martin F."/>
        </authorList>
    </citation>
    <scope>NUCLEOTIDE SEQUENCE [LARGE SCALE GENOMIC DNA]</scope>
    <source>
        <strain evidence="5 6">CIRM-BRFM 2984</strain>
    </source>
</reference>
<feature type="region of interest" description="Disordered" evidence="3">
    <location>
        <begin position="46"/>
        <end position="66"/>
    </location>
</feature>
<dbReference type="SUPFAM" id="SSF52833">
    <property type="entry name" value="Thioredoxin-like"/>
    <property type="match status" value="1"/>
</dbReference>
<feature type="domain" description="UBX" evidence="4">
    <location>
        <begin position="422"/>
        <end position="510"/>
    </location>
</feature>
<dbReference type="GO" id="GO:0005783">
    <property type="term" value="C:endoplasmic reticulum"/>
    <property type="evidence" value="ECO:0007669"/>
    <property type="project" value="TreeGrafter"/>
</dbReference>
<evidence type="ECO:0000313" key="5">
    <source>
        <dbReference type="EMBL" id="KAK7023784.1"/>
    </source>
</evidence>
<organism evidence="5 6">
    <name type="scientific">Favolaschia claudopus</name>
    <dbReference type="NCBI Taxonomy" id="2862362"/>
    <lineage>
        <taxon>Eukaryota</taxon>
        <taxon>Fungi</taxon>
        <taxon>Dikarya</taxon>
        <taxon>Basidiomycota</taxon>
        <taxon>Agaricomycotina</taxon>
        <taxon>Agaricomycetes</taxon>
        <taxon>Agaricomycetidae</taxon>
        <taxon>Agaricales</taxon>
        <taxon>Marasmiineae</taxon>
        <taxon>Mycenaceae</taxon>
        <taxon>Favolaschia</taxon>
    </lineage>
</organism>
<evidence type="ECO:0000259" key="4">
    <source>
        <dbReference type="PROSITE" id="PS50033"/>
    </source>
</evidence>
<dbReference type="GO" id="GO:0043130">
    <property type="term" value="F:ubiquitin binding"/>
    <property type="evidence" value="ECO:0007669"/>
    <property type="project" value="TreeGrafter"/>
</dbReference>
<dbReference type="SMART" id="SM00594">
    <property type="entry name" value="UAS"/>
    <property type="match status" value="1"/>
</dbReference>
<dbReference type="InterPro" id="IPR001012">
    <property type="entry name" value="UBX_dom"/>
</dbReference>
<dbReference type="SUPFAM" id="SSF54236">
    <property type="entry name" value="Ubiquitin-like"/>
    <property type="match status" value="1"/>
</dbReference>
<name>A0AAW0BC49_9AGAR</name>
<dbReference type="InterPro" id="IPR036249">
    <property type="entry name" value="Thioredoxin-like_sf"/>
</dbReference>